<evidence type="ECO:0000256" key="1">
    <source>
        <dbReference type="ARBA" id="ARBA00004196"/>
    </source>
</evidence>
<dbReference type="AlphaFoldDB" id="A0A401UV48"/>
<dbReference type="InterPro" id="IPR058649">
    <property type="entry name" value="CzcB_C"/>
</dbReference>
<dbReference type="GO" id="GO:0022857">
    <property type="term" value="F:transmembrane transporter activity"/>
    <property type="evidence" value="ECO:0007669"/>
    <property type="project" value="InterPro"/>
</dbReference>
<keyword evidence="3 4" id="KW-0175">Coiled coil</keyword>
<name>A0A401UV48_9CELL</name>
<comment type="similarity">
    <text evidence="2">Belongs to the membrane fusion protein (MFP) (TC 8.A.1) family.</text>
</comment>
<evidence type="ECO:0000256" key="4">
    <source>
        <dbReference type="SAM" id="Coils"/>
    </source>
</evidence>
<feature type="domain" description="CzcB-like C-terminal circularly permuted SH3-like" evidence="7">
    <location>
        <begin position="300"/>
        <end position="353"/>
    </location>
</feature>
<dbReference type="GO" id="GO:0016020">
    <property type="term" value="C:membrane"/>
    <property type="evidence" value="ECO:0007669"/>
    <property type="project" value="InterPro"/>
</dbReference>
<dbReference type="OrthoDB" id="5141338at2"/>
<reference evidence="8 9" key="1">
    <citation type="submission" date="2018-11" db="EMBL/GenBank/DDBJ databases">
        <title>Draft genome sequence of Cellulomonas takizawaensis strain TKZ-21.</title>
        <authorList>
            <person name="Yamamura H."/>
            <person name="Hayashi T."/>
            <person name="Hamada M."/>
            <person name="Serisawa Y."/>
            <person name="Matsuyama K."/>
            <person name="Nakagawa Y."/>
            <person name="Otoguro M."/>
            <person name="Yanagida F."/>
            <person name="Hayakawa M."/>
        </authorList>
    </citation>
    <scope>NUCLEOTIDE SEQUENCE [LARGE SCALE GENOMIC DNA]</scope>
    <source>
        <strain evidence="8 9">TKZ-21</strain>
    </source>
</reference>
<dbReference type="InterPro" id="IPR050465">
    <property type="entry name" value="UPF0194_transport"/>
</dbReference>
<gene>
    <name evidence="8" type="ORF">CTKZ_01170</name>
</gene>
<dbReference type="Gene3D" id="2.40.420.20">
    <property type="match status" value="1"/>
</dbReference>
<dbReference type="GO" id="GO:0030313">
    <property type="term" value="C:cell envelope"/>
    <property type="evidence" value="ECO:0007669"/>
    <property type="project" value="UniProtKB-SubCell"/>
</dbReference>
<dbReference type="RefSeq" id="WP_124341109.1">
    <property type="nucleotide sequence ID" value="NZ_BHYL01000010.1"/>
</dbReference>
<dbReference type="PANTHER" id="PTHR32347:SF23">
    <property type="entry name" value="BLL5650 PROTEIN"/>
    <property type="match status" value="1"/>
</dbReference>
<accession>A0A401UV48</accession>
<dbReference type="InterPro" id="IPR006143">
    <property type="entry name" value="RND_pump_MFP"/>
</dbReference>
<comment type="subcellular location">
    <subcellularLocation>
        <location evidence="1">Cell envelope</location>
    </subcellularLocation>
</comment>
<dbReference type="PANTHER" id="PTHR32347">
    <property type="entry name" value="EFFLUX SYSTEM COMPONENT YKNX-RELATED"/>
    <property type="match status" value="1"/>
</dbReference>
<evidence type="ECO:0000256" key="3">
    <source>
        <dbReference type="ARBA" id="ARBA00023054"/>
    </source>
</evidence>
<evidence type="ECO:0000313" key="9">
    <source>
        <dbReference type="Proteomes" id="UP000288246"/>
    </source>
</evidence>
<dbReference type="EMBL" id="BHYL01000010">
    <property type="protein sequence ID" value="GCD18555.1"/>
    <property type="molecule type" value="Genomic_DNA"/>
</dbReference>
<feature type="region of interest" description="Disordered" evidence="5">
    <location>
        <begin position="383"/>
        <end position="406"/>
    </location>
</feature>
<organism evidence="8 9">
    <name type="scientific">Cellulomonas algicola</name>
    <dbReference type="NCBI Taxonomy" id="2071633"/>
    <lineage>
        <taxon>Bacteria</taxon>
        <taxon>Bacillati</taxon>
        <taxon>Actinomycetota</taxon>
        <taxon>Actinomycetes</taxon>
        <taxon>Micrococcales</taxon>
        <taxon>Cellulomonadaceae</taxon>
        <taxon>Cellulomonas</taxon>
    </lineage>
</organism>
<proteinExistence type="inferred from homology"/>
<feature type="coiled-coil region" evidence="4">
    <location>
        <begin position="111"/>
        <end position="169"/>
    </location>
</feature>
<keyword evidence="9" id="KW-1185">Reference proteome</keyword>
<dbReference type="Gene3D" id="2.40.50.100">
    <property type="match status" value="1"/>
</dbReference>
<dbReference type="Proteomes" id="UP000288246">
    <property type="component" value="Unassembled WGS sequence"/>
</dbReference>
<comment type="caution">
    <text evidence="8">The sequence shown here is derived from an EMBL/GenBank/DDBJ whole genome shotgun (WGS) entry which is preliminary data.</text>
</comment>
<dbReference type="InterPro" id="IPR058625">
    <property type="entry name" value="MdtA-like_BSH"/>
</dbReference>
<evidence type="ECO:0000313" key="8">
    <source>
        <dbReference type="EMBL" id="GCD18555.1"/>
    </source>
</evidence>
<dbReference type="Pfam" id="PF25975">
    <property type="entry name" value="CzcB_C"/>
    <property type="match status" value="1"/>
</dbReference>
<sequence>MLRAWRRTRRWVRALVVALAVGAVATGTWWFTLRDPSSAAAEEPVTRTVTASLTTMEKTVDGTGTLTPAVQEDVSFAVSGTVTSVAVTQGQTVTAGQTLATVDTLRLDADLLAAKAALATAQARLDDAQDADDGTSTADAQIASAQAQVEVAQAQVDDAQAALADATLVAPVAGLLTVVDLEVGEAVTGSGDSGATSPQGGDTTATAQFTIVGTDAWQVEVGVSDADVALVEVGDQAELTVDGADGTVFGTVASVGLLSTSEDGVPSYPVTIAVTGDQEGLHDGVSADVSVVYERRTDVLTVPSMAVSTVDGQTVVTKVEADGTQVETPVTTGETSDTLTEITDGLTEGDSVVLAVFTPRATQDGGGQQSFPVPGDGDMVFQGGPGGVAPGGGTFQGGPMQGGGNG</sequence>
<evidence type="ECO:0000256" key="5">
    <source>
        <dbReference type="SAM" id="MobiDB-lite"/>
    </source>
</evidence>
<protein>
    <submittedName>
        <fullName evidence="8">Uncharacterized protein</fullName>
    </submittedName>
</protein>
<dbReference type="Gene3D" id="2.40.30.170">
    <property type="match status" value="1"/>
</dbReference>
<dbReference type="NCBIfam" id="TIGR01730">
    <property type="entry name" value="RND_mfp"/>
    <property type="match status" value="1"/>
</dbReference>
<evidence type="ECO:0000259" key="6">
    <source>
        <dbReference type="Pfam" id="PF25917"/>
    </source>
</evidence>
<dbReference type="SUPFAM" id="SSF111369">
    <property type="entry name" value="HlyD-like secretion proteins"/>
    <property type="match status" value="1"/>
</dbReference>
<feature type="domain" description="Multidrug resistance protein MdtA-like barrel-sandwich hybrid" evidence="6">
    <location>
        <begin position="74"/>
        <end position="189"/>
    </location>
</feature>
<evidence type="ECO:0000256" key="2">
    <source>
        <dbReference type="ARBA" id="ARBA00009477"/>
    </source>
</evidence>
<dbReference type="Pfam" id="PF25917">
    <property type="entry name" value="BSH_RND"/>
    <property type="match status" value="1"/>
</dbReference>
<evidence type="ECO:0000259" key="7">
    <source>
        <dbReference type="Pfam" id="PF25975"/>
    </source>
</evidence>